<dbReference type="AlphaFoldDB" id="A0A554RVP9"/>
<dbReference type="EMBL" id="VLNT01000015">
    <property type="protein sequence ID" value="TSD58173.1"/>
    <property type="molecule type" value="Genomic_DNA"/>
</dbReference>
<feature type="binding site" evidence="3">
    <location>
        <position position="168"/>
    </location>
    <ligand>
        <name>a divalent metal cation</name>
        <dbReference type="ChEBI" id="CHEBI:60240"/>
        <label>2</label>
    </ligand>
</feature>
<sequence>MPIRTATGRRLEAGDVSGSVLAHEHLHLDLRTESDAEATLHDTGAVTAELADARRDHDLGLVIDLTCRGMGGDARVVRRISEDSGVEVVVATGWYYERFHPRGEPGTSVEEATELLLADILGGLDGGILPGVLGEIGSHGERASDAERTGLRASARAAVESGLSLGTHAHLGQGAREQLDLLTAEGLSPHRVSLGHQDLCDDGRQHVDLARAGAYIAFDTVGKTGYQSDDRRAELLLDLLEAGFERHLLLSNDISRDTYLRDRQGQGYGHVLGPFRRMLADRGVGADVLDLLYRANALRWLTGSEEP</sequence>
<proteinExistence type="inferred from homology"/>
<comment type="caution">
    <text evidence="5">The sequence shown here is derived from an EMBL/GenBank/DDBJ whole genome shotgun (WGS) entry which is preliminary data.</text>
</comment>
<dbReference type="OrthoDB" id="9795018at2"/>
<keyword evidence="2" id="KW-0378">Hydrolase</keyword>
<comment type="similarity">
    <text evidence="4">Belongs to the metallo-dependent hydrolases superfamily. Phosphotriesterase family.</text>
</comment>
<gene>
    <name evidence="5" type="ORF">FNM00_14800</name>
</gene>
<dbReference type="PROSITE" id="PS51347">
    <property type="entry name" value="PHOSPHOTRIESTERASE_2"/>
    <property type="match status" value="1"/>
</dbReference>
<reference evidence="5 6" key="1">
    <citation type="submission" date="2019-07" db="EMBL/GenBank/DDBJ databases">
        <authorList>
            <person name="Zhao L.H."/>
        </authorList>
    </citation>
    <scope>NUCLEOTIDE SEQUENCE [LARGE SCALE GENOMIC DNA]</scope>
    <source>
        <strain evidence="5 6">Co35</strain>
    </source>
</reference>
<dbReference type="Gene3D" id="3.20.20.140">
    <property type="entry name" value="Metal-dependent hydrolases"/>
    <property type="match status" value="1"/>
</dbReference>
<keyword evidence="1 3" id="KW-0479">Metal-binding</keyword>
<evidence type="ECO:0000256" key="4">
    <source>
        <dbReference type="PROSITE-ProRule" id="PRU00679"/>
    </source>
</evidence>
<evidence type="ECO:0000256" key="3">
    <source>
        <dbReference type="PIRSR" id="PIRSR601559-52"/>
    </source>
</evidence>
<dbReference type="GO" id="GO:0016787">
    <property type="term" value="F:hydrolase activity"/>
    <property type="evidence" value="ECO:0007669"/>
    <property type="project" value="UniProtKB-KW"/>
</dbReference>
<keyword evidence="6" id="KW-1185">Reference proteome</keyword>
<feature type="binding site" evidence="3">
    <location>
        <position position="23"/>
    </location>
    <ligand>
        <name>a divalent metal cation</name>
        <dbReference type="ChEBI" id="CHEBI:60240"/>
        <label>1</label>
    </ligand>
</feature>
<evidence type="ECO:0000256" key="1">
    <source>
        <dbReference type="ARBA" id="ARBA00022723"/>
    </source>
</evidence>
<dbReference type="Pfam" id="PF02126">
    <property type="entry name" value="PTE"/>
    <property type="match status" value="1"/>
</dbReference>
<dbReference type="PANTHER" id="PTHR10819:SF3">
    <property type="entry name" value="PHOSPHOTRIESTERASE-RELATED PROTEIN"/>
    <property type="match status" value="1"/>
</dbReference>
<dbReference type="PIRSF" id="PIRSF016839">
    <property type="entry name" value="PhP"/>
    <property type="match status" value="1"/>
</dbReference>
<dbReference type="SUPFAM" id="SSF51556">
    <property type="entry name" value="Metallo-dependent hydrolases"/>
    <property type="match status" value="1"/>
</dbReference>
<protein>
    <submittedName>
        <fullName evidence="5">Phosphotriesterase</fullName>
    </submittedName>
</protein>
<feature type="binding site" evidence="3">
    <location>
        <position position="135"/>
    </location>
    <ligand>
        <name>a divalent metal cation</name>
        <dbReference type="ChEBI" id="CHEBI:60240"/>
        <label>1</label>
    </ligand>
</feature>
<feature type="binding site" evidence="3">
    <location>
        <position position="196"/>
    </location>
    <ligand>
        <name>a divalent metal cation</name>
        <dbReference type="ChEBI" id="CHEBI:60240"/>
        <label>2</label>
    </ligand>
</feature>
<evidence type="ECO:0000313" key="5">
    <source>
        <dbReference type="EMBL" id="TSD58173.1"/>
    </source>
</evidence>
<dbReference type="InterPro" id="IPR001559">
    <property type="entry name" value="Phosphotriesterase"/>
</dbReference>
<dbReference type="RefSeq" id="WP_143914326.1">
    <property type="nucleotide sequence ID" value="NZ_VLNT01000015.1"/>
</dbReference>
<dbReference type="GO" id="GO:0008270">
    <property type="term" value="F:zinc ion binding"/>
    <property type="evidence" value="ECO:0007669"/>
    <property type="project" value="InterPro"/>
</dbReference>
<dbReference type="PANTHER" id="PTHR10819">
    <property type="entry name" value="PHOSPHOTRIESTERASE-RELATED"/>
    <property type="match status" value="1"/>
</dbReference>
<evidence type="ECO:0000313" key="6">
    <source>
        <dbReference type="Proteomes" id="UP000316988"/>
    </source>
</evidence>
<comment type="cofactor">
    <cofactor evidence="3">
        <name>a divalent metal cation</name>
        <dbReference type="ChEBI" id="CHEBI:60240"/>
    </cofactor>
    <text evidence="3">Binds 2 divalent metal cations per subunit.</text>
</comment>
<comment type="caution">
    <text evidence="4">Lacks conserved residue(s) required for the propagation of feature annotation.</text>
</comment>
<feature type="binding site" evidence="3">
    <location>
        <position position="135"/>
    </location>
    <ligand>
        <name>a divalent metal cation</name>
        <dbReference type="ChEBI" id="CHEBI:60240"/>
        <label>2</label>
    </ligand>
</feature>
<organism evidence="5 6">
    <name type="scientific">Aeromicrobium piscarium</name>
    <dbReference type="NCBI Taxonomy" id="2590901"/>
    <lineage>
        <taxon>Bacteria</taxon>
        <taxon>Bacillati</taxon>
        <taxon>Actinomycetota</taxon>
        <taxon>Actinomycetes</taxon>
        <taxon>Propionibacteriales</taxon>
        <taxon>Nocardioidaceae</taxon>
        <taxon>Aeromicrobium</taxon>
    </lineage>
</organism>
<feature type="binding site" evidence="3">
    <location>
        <position position="25"/>
    </location>
    <ligand>
        <name>a divalent metal cation</name>
        <dbReference type="ChEBI" id="CHEBI:60240"/>
        <label>1</label>
    </ligand>
</feature>
<name>A0A554RVP9_9ACTN</name>
<evidence type="ECO:0000256" key="2">
    <source>
        <dbReference type="ARBA" id="ARBA00022801"/>
    </source>
</evidence>
<dbReference type="Proteomes" id="UP000316988">
    <property type="component" value="Unassembled WGS sequence"/>
</dbReference>
<accession>A0A554RVP9</accession>
<dbReference type="InterPro" id="IPR032466">
    <property type="entry name" value="Metal_Hydrolase"/>
</dbReference>
<feature type="binding site" evidence="3">
    <location>
        <position position="253"/>
    </location>
    <ligand>
        <name>a divalent metal cation</name>
        <dbReference type="ChEBI" id="CHEBI:60240"/>
        <label>1</label>
    </ligand>
</feature>